<proteinExistence type="predicted"/>
<organism evidence="4 5">
    <name type="scientific">Kouleothrix aurantiaca</name>
    <dbReference type="NCBI Taxonomy" id="186479"/>
    <lineage>
        <taxon>Bacteria</taxon>
        <taxon>Bacillati</taxon>
        <taxon>Chloroflexota</taxon>
        <taxon>Chloroflexia</taxon>
        <taxon>Chloroflexales</taxon>
        <taxon>Roseiflexineae</taxon>
        <taxon>Roseiflexaceae</taxon>
        <taxon>Kouleothrix</taxon>
    </lineage>
</organism>
<dbReference type="PANTHER" id="PTHR30055:SF223">
    <property type="entry name" value="HTH-TYPE TRANSCRIPTIONAL REGULATOR UIDR"/>
    <property type="match status" value="1"/>
</dbReference>
<feature type="domain" description="HTH tetR-type" evidence="3">
    <location>
        <begin position="1"/>
        <end position="61"/>
    </location>
</feature>
<dbReference type="Gene3D" id="1.10.357.10">
    <property type="entry name" value="Tetracycline Repressor, domain 2"/>
    <property type="match status" value="1"/>
</dbReference>
<dbReference type="InterPro" id="IPR001647">
    <property type="entry name" value="HTH_TetR"/>
</dbReference>
<evidence type="ECO:0000256" key="2">
    <source>
        <dbReference type="PROSITE-ProRule" id="PRU00335"/>
    </source>
</evidence>
<keyword evidence="1 2" id="KW-0238">DNA-binding</keyword>
<dbReference type="SUPFAM" id="SSF48498">
    <property type="entry name" value="Tetracyclin repressor-like, C-terminal domain"/>
    <property type="match status" value="1"/>
</dbReference>
<dbReference type="GO" id="GO:0003700">
    <property type="term" value="F:DNA-binding transcription factor activity"/>
    <property type="evidence" value="ECO:0007669"/>
    <property type="project" value="TreeGrafter"/>
</dbReference>
<dbReference type="Proteomes" id="UP000050509">
    <property type="component" value="Unassembled WGS sequence"/>
</dbReference>
<comment type="caution">
    <text evidence="4">The sequence shown here is derived from an EMBL/GenBank/DDBJ whole genome shotgun (WGS) entry which is preliminary data.</text>
</comment>
<dbReference type="SUPFAM" id="SSF46689">
    <property type="entry name" value="Homeodomain-like"/>
    <property type="match status" value="1"/>
</dbReference>
<reference evidence="4 5" key="1">
    <citation type="submission" date="2015-09" db="EMBL/GenBank/DDBJ databases">
        <title>Draft genome sequence of Kouleothrix aurantiaca JCM 19913.</title>
        <authorList>
            <person name="Hemp J."/>
        </authorList>
    </citation>
    <scope>NUCLEOTIDE SEQUENCE [LARGE SCALE GENOMIC DNA]</scope>
    <source>
        <strain evidence="4 5">COM-B</strain>
    </source>
</reference>
<name>A0A0P9F6Z2_9CHLR</name>
<dbReference type="PROSITE" id="PS50977">
    <property type="entry name" value="HTH_TETR_2"/>
    <property type="match status" value="1"/>
</dbReference>
<evidence type="ECO:0000259" key="3">
    <source>
        <dbReference type="PROSITE" id="PS50977"/>
    </source>
</evidence>
<evidence type="ECO:0000256" key="1">
    <source>
        <dbReference type="ARBA" id="ARBA00023125"/>
    </source>
</evidence>
<feature type="DNA-binding region" description="H-T-H motif" evidence="2">
    <location>
        <begin position="24"/>
        <end position="43"/>
    </location>
</feature>
<keyword evidence="5" id="KW-1185">Reference proteome</keyword>
<accession>A0A0P9F6Z2</accession>
<dbReference type="PRINTS" id="PR00455">
    <property type="entry name" value="HTHTETR"/>
</dbReference>
<dbReference type="InterPro" id="IPR025722">
    <property type="entry name" value="TetR"/>
</dbReference>
<sequence>MSTRERILATALRLFNESGTAAVSTNHIAEALGISPGNLYYHFHNKEEIIRALFEQQFARWDAGYAMPDDRTPGLDDLQKLVRASFVMGWEYRFMYRELIALLRRDEQLHGRWVEVRARGFAGFHALFEHFSAAGVLRSQSDPAVVTRLAELIWLIAEFWLASVEVSGATVDDAQMERGIALMMQVLDPFIIGH</sequence>
<dbReference type="EMBL" id="LJCR01003037">
    <property type="protein sequence ID" value="KPV47999.1"/>
    <property type="molecule type" value="Genomic_DNA"/>
</dbReference>
<gene>
    <name evidence="4" type="ORF">SE17_40430</name>
</gene>
<dbReference type="PATRIC" id="fig|186479.3.peg.6347"/>
<evidence type="ECO:0000313" key="4">
    <source>
        <dbReference type="EMBL" id="KPV47999.1"/>
    </source>
</evidence>
<dbReference type="Pfam" id="PF13972">
    <property type="entry name" value="TetR"/>
    <property type="match status" value="1"/>
</dbReference>
<protein>
    <recommendedName>
        <fullName evidence="3">HTH tetR-type domain-containing protein</fullName>
    </recommendedName>
</protein>
<dbReference type="Pfam" id="PF00440">
    <property type="entry name" value="TetR_N"/>
    <property type="match status" value="1"/>
</dbReference>
<dbReference type="InterPro" id="IPR036271">
    <property type="entry name" value="Tet_transcr_reg_TetR-rel_C_sf"/>
</dbReference>
<evidence type="ECO:0000313" key="5">
    <source>
        <dbReference type="Proteomes" id="UP000050509"/>
    </source>
</evidence>
<dbReference type="AlphaFoldDB" id="A0A0P9F6Z2"/>
<dbReference type="InterPro" id="IPR050109">
    <property type="entry name" value="HTH-type_TetR-like_transc_reg"/>
</dbReference>
<dbReference type="GO" id="GO:0000976">
    <property type="term" value="F:transcription cis-regulatory region binding"/>
    <property type="evidence" value="ECO:0007669"/>
    <property type="project" value="TreeGrafter"/>
</dbReference>
<dbReference type="InterPro" id="IPR009057">
    <property type="entry name" value="Homeodomain-like_sf"/>
</dbReference>
<dbReference type="PANTHER" id="PTHR30055">
    <property type="entry name" value="HTH-TYPE TRANSCRIPTIONAL REGULATOR RUTR"/>
    <property type="match status" value="1"/>
</dbReference>